<gene>
    <name evidence="2" type="ORF">P1J78_10520</name>
</gene>
<protein>
    <submittedName>
        <fullName evidence="2">Uncharacterized protein</fullName>
    </submittedName>
</protein>
<feature type="compositionally biased region" description="Acidic residues" evidence="1">
    <location>
        <begin position="34"/>
        <end position="48"/>
    </location>
</feature>
<evidence type="ECO:0000313" key="2">
    <source>
        <dbReference type="EMBL" id="MDF0601162.1"/>
    </source>
</evidence>
<evidence type="ECO:0000256" key="1">
    <source>
        <dbReference type="SAM" id="MobiDB-lite"/>
    </source>
</evidence>
<keyword evidence="3" id="KW-1185">Reference proteome</keyword>
<feature type="compositionally biased region" description="Gly residues" evidence="1">
    <location>
        <begin position="91"/>
        <end position="102"/>
    </location>
</feature>
<dbReference type="RefSeq" id="WP_275567303.1">
    <property type="nucleotide sequence ID" value="NZ_JARGYC010000023.1"/>
</dbReference>
<accession>A0AAE3T8D6</accession>
<dbReference type="Proteomes" id="UP001220964">
    <property type="component" value="Unassembled WGS sequence"/>
</dbReference>
<dbReference type="EMBL" id="JARGYC010000023">
    <property type="protein sequence ID" value="MDF0601162.1"/>
    <property type="molecule type" value="Genomic_DNA"/>
</dbReference>
<name>A0AAE3T8D6_9RHOB</name>
<evidence type="ECO:0000313" key="3">
    <source>
        <dbReference type="Proteomes" id="UP001220964"/>
    </source>
</evidence>
<reference evidence="2" key="1">
    <citation type="submission" date="2023-03" db="EMBL/GenBank/DDBJ databases">
        <title>Multiphase analysis and comparison of six strains from genera Psychromarinibacter, Lutimaribacter, and Maritimibacter, including a novel species: Psychromarinibacter sediminicola sp. nov.</title>
        <authorList>
            <person name="Wang Y.-H."/>
            <person name="Ye M.-Q."/>
            <person name="Du Z.-J."/>
        </authorList>
    </citation>
    <scope>NUCLEOTIDE SEQUENCE</scope>
    <source>
        <strain evidence="2">C21-152</strain>
    </source>
</reference>
<organism evidence="2 3">
    <name type="scientific">Psychromarinibacter sediminicola</name>
    <dbReference type="NCBI Taxonomy" id="3033385"/>
    <lineage>
        <taxon>Bacteria</taxon>
        <taxon>Pseudomonadati</taxon>
        <taxon>Pseudomonadota</taxon>
        <taxon>Alphaproteobacteria</taxon>
        <taxon>Rhodobacterales</taxon>
        <taxon>Paracoccaceae</taxon>
        <taxon>Psychromarinibacter</taxon>
    </lineage>
</organism>
<dbReference type="AlphaFoldDB" id="A0AAE3T8D6"/>
<feature type="region of interest" description="Disordered" evidence="1">
    <location>
        <begin position="32"/>
        <end position="109"/>
    </location>
</feature>
<comment type="caution">
    <text evidence="2">The sequence shown here is derived from an EMBL/GenBank/DDBJ whole genome shotgun (WGS) entry which is preliminary data.</text>
</comment>
<proteinExistence type="predicted"/>
<sequence length="109" mass="11013">MSRALPLFLIVAGLLGGVAFLSTMKEDVASASLDVEETAPETLADSEEAAASSGPEADGELSEIPMEPLAEAGVAPPATATERREPPRVLFGGGALRSGSGGTFINAQD</sequence>